<dbReference type="EMBL" id="CAUOFW020000281">
    <property type="protein sequence ID" value="CAK9133998.1"/>
    <property type="molecule type" value="Genomic_DNA"/>
</dbReference>
<evidence type="ECO:0000313" key="2">
    <source>
        <dbReference type="Proteomes" id="UP001642360"/>
    </source>
</evidence>
<comment type="caution">
    <text evidence="1">The sequence shown here is derived from an EMBL/GenBank/DDBJ whole genome shotgun (WGS) entry which is preliminary data.</text>
</comment>
<proteinExistence type="predicted"/>
<keyword evidence="2" id="KW-1185">Reference proteome</keyword>
<evidence type="ECO:0000313" key="1">
    <source>
        <dbReference type="EMBL" id="CAK9133998.1"/>
    </source>
</evidence>
<organism evidence="1 2">
    <name type="scientific">Ilex paraguariensis</name>
    <name type="common">yerba mate</name>
    <dbReference type="NCBI Taxonomy" id="185542"/>
    <lineage>
        <taxon>Eukaryota</taxon>
        <taxon>Viridiplantae</taxon>
        <taxon>Streptophyta</taxon>
        <taxon>Embryophyta</taxon>
        <taxon>Tracheophyta</taxon>
        <taxon>Spermatophyta</taxon>
        <taxon>Magnoliopsida</taxon>
        <taxon>eudicotyledons</taxon>
        <taxon>Gunneridae</taxon>
        <taxon>Pentapetalae</taxon>
        <taxon>asterids</taxon>
        <taxon>campanulids</taxon>
        <taxon>Aquifoliales</taxon>
        <taxon>Aquifoliaceae</taxon>
        <taxon>Ilex</taxon>
    </lineage>
</organism>
<sequence>MIAAASYWNGIDVFFKKFKSDGYCAWIELEKKDEVTGNGRTKFLVTKGRLKMIEKGWVVYVATGEGGGMKALAQQGMNSYRSDDTDNSYKALLNRCDIGHERVHIEKIYDDMARLFVVEKTNEVQGNKLPQKSSLMFSSSSLLPSWGVSVSVPFFSKLGIDVKGITVRKLELLGKGSIFEGQERGRRWFPVIVIKRHATVNLDSENLDGMTTKAIISVEEEFRERR</sequence>
<dbReference type="AlphaFoldDB" id="A0ABC8QMV0"/>
<reference evidence="1 2" key="1">
    <citation type="submission" date="2024-02" db="EMBL/GenBank/DDBJ databases">
        <authorList>
            <person name="Vignale AGUSTIN F."/>
            <person name="Sosa J E."/>
            <person name="Modenutti C."/>
        </authorList>
    </citation>
    <scope>NUCLEOTIDE SEQUENCE [LARGE SCALE GENOMIC DNA]</scope>
</reference>
<name>A0ABC8QMV0_9AQUA</name>
<dbReference type="Proteomes" id="UP001642360">
    <property type="component" value="Unassembled WGS sequence"/>
</dbReference>
<gene>
    <name evidence="1" type="ORF">ILEXP_LOCUS929</name>
</gene>
<protein>
    <submittedName>
        <fullName evidence="1">Uncharacterized protein</fullName>
    </submittedName>
</protein>
<accession>A0ABC8QMV0</accession>